<feature type="transmembrane region" description="Helical" evidence="5">
    <location>
        <begin position="113"/>
        <end position="135"/>
    </location>
</feature>
<feature type="transmembrane region" description="Helical" evidence="5">
    <location>
        <begin position="43"/>
        <end position="59"/>
    </location>
</feature>
<keyword evidence="2 5" id="KW-0812">Transmembrane</keyword>
<dbReference type="Pfam" id="PF02361">
    <property type="entry name" value="CbiQ"/>
    <property type="match status" value="1"/>
</dbReference>
<dbReference type="RefSeq" id="WP_009223717.1">
    <property type="nucleotide sequence ID" value="NZ_CBCSKM010000001.1"/>
</dbReference>
<gene>
    <name evidence="6" type="ORF">U9M73_15845</name>
</gene>
<keyword evidence="3 5" id="KW-1133">Transmembrane helix</keyword>
<feature type="transmembrane region" description="Helical" evidence="5">
    <location>
        <begin position="248"/>
        <end position="267"/>
    </location>
</feature>
<keyword evidence="7" id="KW-1185">Reference proteome</keyword>
<dbReference type="EMBL" id="JAYERP010000001">
    <property type="protein sequence ID" value="MEA3571426.1"/>
    <property type="molecule type" value="Genomic_DNA"/>
</dbReference>
<sequence>MNQTSGLYVAGESFFHRMDAAVKLILLLTWTVVTFLFMDLRVFVVMLAGGVTMLLLARVPFRKMALLFWALMVFTVINSIFILLITPRFGTTLTGSDTPFIPLGYDTINAETLFYVLTLSLKYLTLLPITLLFIFTTHPSRFAASLNKLGVPYKLAYAVSIAFRYIPDLTKEFRTILNALQMRGLGISRGDGTLLQRARNLTQAVVPLLQSSLQRIESVSDAMDLRGFGTKPRRTWYMGTVMTGSDKLIALLCVVLLATGVGLKQSLLQGFWYPFG</sequence>
<evidence type="ECO:0000256" key="4">
    <source>
        <dbReference type="ARBA" id="ARBA00023136"/>
    </source>
</evidence>
<protein>
    <submittedName>
        <fullName evidence="6">Energy-coupling factor transporter transmembrane component T</fullName>
    </submittedName>
</protein>
<dbReference type="PANTHER" id="PTHR33514">
    <property type="entry name" value="PROTEIN ABCI12, CHLOROPLASTIC"/>
    <property type="match status" value="1"/>
</dbReference>
<dbReference type="CDD" id="cd16914">
    <property type="entry name" value="EcfT"/>
    <property type="match status" value="1"/>
</dbReference>
<evidence type="ECO:0000256" key="5">
    <source>
        <dbReference type="SAM" id="Phobius"/>
    </source>
</evidence>
<feature type="transmembrane region" description="Helical" evidence="5">
    <location>
        <begin position="66"/>
        <end position="86"/>
    </location>
</feature>
<accession>A0ABU5PNA8</accession>
<dbReference type="InterPro" id="IPR003339">
    <property type="entry name" value="ABC/ECF_trnsptr_transmembrane"/>
</dbReference>
<evidence type="ECO:0000313" key="7">
    <source>
        <dbReference type="Proteomes" id="UP001292216"/>
    </source>
</evidence>
<feature type="transmembrane region" description="Helical" evidence="5">
    <location>
        <begin position="20"/>
        <end position="37"/>
    </location>
</feature>
<evidence type="ECO:0000313" key="6">
    <source>
        <dbReference type="EMBL" id="MEA3571426.1"/>
    </source>
</evidence>
<reference evidence="6 7" key="1">
    <citation type="submission" date="2023-12" db="EMBL/GenBank/DDBJ databases">
        <title>Whole genome sequencing of Paenibacillus phoenicis isolated from the Phoenix Mars Lander spacecraft assembly facility.</title>
        <authorList>
            <person name="Garcia A."/>
            <person name="Venkateswaran K."/>
        </authorList>
    </citation>
    <scope>NUCLEOTIDE SEQUENCE [LARGE SCALE GENOMIC DNA]</scope>
    <source>
        <strain evidence="6 7">3PO2SA</strain>
    </source>
</reference>
<evidence type="ECO:0000256" key="2">
    <source>
        <dbReference type="ARBA" id="ARBA00022692"/>
    </source>
</evidence>
<keyword evidence="4 5" id="KW-0472">Membrane</keyword>
<comment type="caution">
    <text evidence="6">The sequence shown here is derived from an EMBL/GenBank/DDBJ whole genome shotgun (WGS) entry which is preliminary data.</text>
</comment>
<evidence type="ECO:0000256" key="1">
    <source>
        <dbReference type="ARBA" id="ARBA00004141"/>
    </source>
</evidence>
<organism evidence="6 7">
    <name type="scientific">Paenibacillus phoenicis</name>
    <dbReference type="NCBI Taxonomy" id="554117"/>
    <lineage>
        <taxon>Bacteria</taxon>
        <taxon>Bacillati</taxon>
        <taxon>Bacillota</taxon>
        <taxon>Bacilli</taxon>
        <taxon>Bacillales</taxon>
        <taxon>Paenibacillaceae</taxon>
        <taxon>Paenibacillus</taxon>
    </lineage>
</organism>
<name>A0ABU5PNA8_9BACL</name>
<evidence type="ECO:0000256" key="3">
    <source>
        <dbReference type="ARBA" id="ARBA00022989"/>
    </source>
</evidence>
<proteinExistence type="predicted"/>
<dbReference type="Proteomes" id="UP001292216">
    <property type="component" value="Unassembled WGS sequence"/>
</dbReference>
<dbReference type="PANTHER" id="PTHR33514:SF1">
    <property type="entry name" value="ABC TRANSPORTER PERMEASE"/>
    <property type="match status" value="1"/>
</dbReference>
<comment type="subcellular location">
    <subcellularLocation>
        <location evidence="1">Membrane</location>
        <topology evidence="1">Multi-pass membrane protein</topology>
    </subcellularLocation>
</comment>